<dbReference type="Proteomes" id="UP000198211">
    <property type="component" value="Unassembled WGS sequence"/>
</dbReference>
<protein>
    <submittedName>
        <fullName evidence="2">Uncharacterized protein</fullName>
    </submittedName>
</protein>
<organism evidence="2 3">
    <name type="scientific">Phytophthora megakarya</name>
    <dbReference type="NCBI Taxonomy" id="4795"/>
    <lineage>
        <taxon>Eukaryota</taxon>
        <taxon>Sar</taxon>
        <taxon>Stramenopiles</taxon>
        <taxon>Oomycota</taxon>
        <taxon>Peronosporomycetes</taxon>
        <taxon>Peronosporales</taxon>
        <taxon>Peronosporaceae</taxon>
        <taxon>Phytophthora</taxon>
    </lineage>
</organism>
<gene>
    <name evidence="2" type="ORF">PHMEG_00013720</name>
</gene>
<evidence type="ECO:0000256" key="1">
    <source>
        <dbReference type="SAM" id="MobiDB-lite"/>
    </source>
</evidence>
<evidence type="ECO:0000313" key="2">
    <source>
        <dbReference type="EMBL" id="OWZ13032.1"/>
    </source>
</evidence>
<accession>A0A225W628</accession>
<feature type="region of interest" description="Disordered" evidence="1">
    <location>
        <begin position="1"/>
        <end position="22"/>
    </location>
</feature>
<dbReference type="AlphaFoldDB" id="A0A225W628"/>
<dbReference type="OrthoDB" id="167544at2759"/>
<keyword evidence="3" id="KW-1185">Reference proteome</keyword>
<evidence type="ECO:0000313" key="3">
    <source>
        <dbReference type="Proteomes" id="UP000198211"/>
    </source>
</evidence>
<comment type="caution">
    <text evidence="2">The sequence shown here is derived from an EMBL/GenBank/DDBJ whole genome shotgun (WGS) entry which is preliminary data.</text>
</comment>
<name>A0A225W628_9STRA</name>
<sequence length="132" mass="14811">MEKDAASPGTKSAHKPDGVSTCLYPSKRCDNPRAVKRNGELHNFCDFHRDKANYNQRRLEHKRKYQHEAGEGIQLPRMFSGMPAPTSSPQQLNCANTLSPSTTLEPDEIWILQELLQCEDASADKSGHDMCP</sequence>
<dbReference type="EMBL" id="NBNE01001690">
    <property type="protein sequence ID" value="OWZ13032.1"/>
    <property type="molecule type" value="Genomic_DNA"/>
</dbReference>
<reference evidence="3" key="1">
    <citation type="submission" date="2017-03" db="EMBL/GenBank/DDBJ databases">
        <title>Phytopthora megakarya and P. palmivora, two closely related causual agents of cacao black pod achieved similar genome size and gene model numbers by different mechanisms.</title>
        <authorList>
            <person name="Ali S."/>
            <person name="Shao J."/>
            <person name="Larry D.J."/>
            <person name="Kronmiller B."/>
            <person name="Shen D."/>
            <person name="Strem M.D."/>
            <person name="Melnick R.L."/>
            <person name="Guiltinan M.J."/>
            <person name="Tyler B.M."/>
            <person name="Meinhardt L.W."/>
            <person name="Bailey B.A."/>
        </authorList>
    </citation>
    <scope>NUCLEOTIDE SEQUENCE [LARGE SCALE GENOMIC DNA]</scope>
    <source>
        <strain evidence="3">zdho120</strain>
    </source>
</reference>
<proteinExistence type="predicted"/>